<dbReference type="Pfam" id="PF01344">
    <property type="entry name" value="Kelch_1"/>
    <property type="match status" value="2"/>
</dbReference>
<keyword evidence="2" id="KW-0677">Repeat</keyword>
<evidence type="ECO:0000256" key="1">
    <source>
        <dbReference type="ARBA" id="ARBA00022441"/>
    </source>
</evidence>
<dbReference type="KEGG" id="ovi:T265_16297"/>
<dbReference type="GeneID" id="20330462"/>
<gene>
    <name evidence="3" type="ORF">T265_16297</name>
</gene>
<reference evidence="3 4" key="1">
    <citation type="submission" date="2013-11" db="EMBL/GenBank/DDBJ databases">
        <title>Opisthorchis viverrini - life in the bile duct.</title>
        <authorList>
            <person name="Young N.D."/>
            <person name="Nagarajan N."/>
            <person name="Lin S.J."/>
            <person name="Korhonen P.K."/>
            <person name="Jex A.R."/>
            <person name="Hall R.S."/>
            <person name="Safavi-Hemami H."/>
            <person name="Kaewkong W."/>
            <person name="Bertrand D."/>
            <person name="Gao S."/>
            <person name="Seet Q."/>
            <person name="Wongkham S."/>
            <person name="Teh B.T."/>
            <person name="Wongkham C."/>
            <person name="Intapan P.M."/>
            <person name="Maleewong W."/>
            <person name="Yang X."/>
            <person name="Hu M."/>
            <person name="Wang Z."/>
            <person name="Hofmann A."/>
            <person name="Sternberg P.W."/>
            <person name="Tan P."/>
            <person name="Wang J."/>
            <person name="Gasser R.B."/>
        </authorList>
    </citation>
    <scope>NUCLEOTIDE SEQUENCE [LARGE SCALE GENOMIC DNA]</scope>
</reference>
<dbReference type="Proteomes" id="UP000054324">
    <property type="component" value="Unassembled WGS sequence"/>
</dbReference>
<dbReference type="EMBL" id="KL611819">
    <property type="protein sequence ID" value="KER18091.1"/>
    <property type="molecule type" value="Genomic_DNA"/>
</dbReference>
<dbReference type="PANTHER" id="PTHR45632:SF3">
    <property type="entry name" value="KELCH-LIKE PROTEIN 32"/>
    <property type="match status" value="1"/>
</dbReference>
<protein>
    <recommendedName>
        <fullName evidence="5">Kelch repeat protein</fullName>
    </recommendedName>
</protein>
<dbReference type="RefSeq" id="XP_009178162.1">
    <property type="nucleotide sequence ID" value="XM_009179898.1"/>
</dbReference>
<evidence type="ECO:0000313" key="3">
    <source>
        <dbReference type="EMBL" id="KER18091.1"/>
    </source>
</evidence>
<name>A0A074YTH1_OPIVI</name>
<dbReference type="PANTHER" id="PTHR45632">
    <property type="entry name" value="LD33804P"/>
    <property type="match status" value="1"/>
</dbReference>
<feature type="non-terminal residue" evidence="3">
    <location>
        <position position="120"/>
    </location>
</feature>
<keyword evidence="4" id="KW-1185">Reference proteome</keyword>
<proteinExistence type="predicted"/>
<evidence type="ECO:0008006" key="5">
    <source>
        <dbReference type="Google" id="ProtNLM"/>
    </source>
</evidence>
<evidence type="ECO:0000256" key="2">
    <source>
        <dbReference type="ARBA" id="ARBA00022737"/>
    </source>
</evidence>
<sequence length="120" mass="13404">MYEKRYYVSVAYAGNHIYALGGHNGENQGRLDTAERYTLDENLWQTIASMNRVRSDAAAAELGGRVYVAGGFEGRRYHDSAEYYEPDTNQWTLISRMHSPRGGISLAQQGGYLYAIGGND</sequence>
<dbReference type="InterPro" id="IPR015915">
    <property type="entry name" value="Kelch-typ_b-propeller"/>
</dbReference>
<dbReference type="CTD" id="20330462"/>
<organism evidence="3 4">
    <name type="scientific">Opisthorchis viverrini</name>
    <name type="common">Southeast Asian liver fluke</name>
    <dbReference type="NCBI Taxonomy" id="6198"/>
    <lineage>
        <taxon>Eukaryota</taxon>
        <taxon>Metazoa</taxon>
        <taxon>Spiralia</taxon>
        <taxon>Lophotrochozoa</taxon>
        <taxon>Platyhelminthes</taxon>
        <taxon>Trematoda</taxon>
        <taxon>Digenea</taxon>
        <taxon>Opisthorchiida</taxon>
        <taxon>Opisthorchiata</taxon>
        <taxon>Opisthorchiidae</taxon>
        <taxon>Opisthorchis</taxon>
    </lineage>
</organism>
<dbReference type="SMART" id="SM00612">
    <property type="entry name" value="Kelch"/>
    <property type="match status" value="2"/>
</dbReference>
<dbReference type="AlphaFoldDB" id="A0A074YTH1"/>
<dbReference type="Gene3D" id="2.120.10.80">
    <property type="entry name" value="Kelch-type beta propeller"/>
    <property type="match status" value="1"/>
</dbReference>
<evidence type="ECO:0000313" key="4">
    <source>
        <dbReference type="Proteomes" id="UP000054324"/>
    </source>
</evidence>
<dbReference type="SUPFAM" id="SSF117281">
    <property type="entry name" value="Kelch motif"/>
    <property type="match status" value="1"/>
</dbReference>
<keyword evidence="1" id="KW-0880">Kelch repeat</keyword>
<dbReference type="InterPro" id="IPR006652">
    <property type="entry name" value="Kelch_1"/>
</dbReference>
<accession>A0A074YTH1</accession>
<dbReference type="STRING" id="6198.A0A074YTH1"/>
<dbReference type="OrthoDB" id="191037at2759"/>